<keyword evidence="2" id="KW-0805">Transcription regulation</keyword>
<feature type="region of interest" description="Disordered" evidence="7">
    <location>
        <begin position="124"/>
        <end position="211"/>
    </location>
</feature>
<dbReference type="GO" id="GO:0005634">
    <property type="term" value="C:nucleus"/>
    <property type="evidence" value="ECO:0007669"/>
    <property type="project" value="UniProtKB-SubCell"/>
</dbReference>
<name>A0A8J4SZU6_9TREM</name>
<evidence type="ECO:0000256" key="6">
    <source>
        <dbReference type="PROSITE-ProRule" id="PRU00089"/>
    </source>
</evidence>
<keyword evidence="3 6" id="KW-0238">DNA-binding</keyword>
<accession>A0A8J4SZU6</accession>
<reference evidence="10" key="1">
    <citation type="submission" date="2019-05" db="EMBL/GenBank/DDBJ databases">
        <title>Annotation for the trematode Paragonimus heterotremus.</title>
        <authorList>
            <person name="Choi Y.-J."/>
        </authorList>
    </citation>
    <scope>NUCLEOTIDE SEQUENCE</scope>
    <source>
        <strain evidence="10">LC</strain>
    </source>
</reference>
<organism evidence="10 11">
    <name type="scientific">Paragonimus heterotremus</name>
    <dbReference type="NCBI Taxonomy" id="100268"/>
    <lineage>
        <taxon>Eukaryota</taxon>
        <taxon>Metazoa</taxon>
        <taxon>Spiralia</taxon>
        <taxon>Lophotrochozoa</taxon>
        <taxon>Platyhelminthes</taxon>
        <taxon>Trematoda</taxon>
        <taxon>Digenea</taxon>
        <taxon>Plagiorchiida</taxon>
        <taxon>Troglotremata</taxon>
        <taxon>Troglotrematidae</taxon>
        <taxon>Paragonimus</taxon>
    </lineage>
</organism>
<dbReference type="InterPro" id="IPR000253">
    <property type="entry name" value="FHA_dom"/>
</dbReference>
<evidence type="ECO:0000256" key="1">
    <source>
        <dbReference type="ARBA" id="ARBA00004123"/>
    </source>
</evidence>
<dbReference type="PANTHER" id="PTHR45881">
    <property type="entry name" value="CHECKPOINT SUPPRESSOR 1-LIKE, ISOFORM A-RELATED"/>
    <property type="match status" value="1"/>
</dbReference>
<evidence type="ECO:0000256" key="4">
    <source>
        <dbReference type="ARBA" id="ARBA00023163"/>
    </source>
</evidence>
<evidence type="ECO:0000256" key="5">
    <source>
        <dbReference type="ARBA" id="ARBA00023242"/>
    </source>
</evidence>
<keyword evidence="5 6" id="KW-0539">Nucleus</keyword>
<dbReference type="GO" id="GO:0003700">
    <property type="term" value="F:DNA-binding transcription factor activity"/>
    <property type="evidence" value="ECO:0007669"/>
    <property type="project" value="InterPro"/>
</dbReference>
<dbReference type="CDD" id="cd20026">
    <property type="entry name" value="FH_FOXK"/>
    <property type="match status" value="1"/>
</dbReference>
<protein>
    <submittedName>
        <fullName evidence="10">Forkhead box protein K2</fullName>
    </submittedName>
</protein>
<dbReference type="InterPro" id="IPR001766">
    <property type="entry name" value="Fork_head_dom"/>
</dbReference>
<dbReference type="FunFam" id="1.10.10.10:FF:000030">
    <property type="entry name" value="Forkhead box protein K2"/>
    <property type="match status" value="1"/>
</dbReference>
<dbReference type="Pfam" id="PF00250">
    <property type="entry name" value="Forkhead"/>
    <property type="match status" value="1"/>
</dbReference>
<feature type="compositionally biased region" description="Acidic residues" evidence="7">
    <location>
        <begin position="132"/>
        <end position="143"/>
    </location>
</feature>
<comment type="subcellular location">
    <subcellularLocation>
        <location evidence="1 6">Nucleus</location>
    </subcellularLocation>
</comment>
<dbReference type="OrthoDB" id="691130at2759"/>
<evidence type="ECO:0000259" key="8">
    <source>
        <dbReference type="PROSITE" id="PS50006"/>
    </source>
</evidence>
<dbReference type="InterPro" id="IPR018122">
    <property type="entry name" value="TF_fork_head_CS_1"/>
</dbReference>
<dbReference type="InterPro" id="IPR036388">
    <property type="entry name" value="WH-like_DNA-bd_sf"/>
</dbReference>
<dbReference type="PROSITE" id="PS00657">
    <property type="entry name" value="FORK_HEAD_1"/>
    <property type="match status" value="1"/>
</dbReference>
<dbReference type="InterPro" id="IPR036390">
    <property type="entry name" value="WH_DNA-bd_sf"/>
</dbReference>
<dbReference type="SMART" id="SM00339">
    <property type="entry name" value="FH"/>
    <property type="match status" value="1"/>
</dbReference>
<dbReference type="SUPFAM" id="SSF49879">
    <property type="entry name" value="SMAD/FHA domain"/>
    <property type="match status" value="1"/>
</dbReference>
<feature type="compositionally biased region" description="Polar residues" evidence="7">
    <location>
        <begin position="146"/>
        <end position="157"/>
    </location>
</feature>
<dbReference type="GO" id="GO:0043565">
    <property type="term" value="F:sequence-specific DNA binding"/>
    <property type="evidence" value="ECO:0007669"/>
    <property type="project" value="InterPro"/>
</dbReference>
<keyword evidence="11" id="KW-1185">Reference proteome</keyword>
<feature type="DNA-binding region" description="Fork-head" evidence="6">
    <location>
        <begin position="305"/>
        <end position="400"/>
    </location>
</feature>
<dbReference type="PRINTS" id="PR00053">
    <property type="entry name" value="FORKHEAD"/>
</dbReference>
<comment type="caution">
    <text evidence="10">The sequence shown here is derived from an EMBL/GenBank/DDBJ whole genome shotgun (WGS) entry which is preliminary data.</text>
</comment>
<dbReference type="AlphaFoldDB" id="A0A8J4SZU6"/>
<feature type="compositionally biased region" description="Basic and acidic residues" evidence="7">
    <location>
        <begin position="159"/>
        <end position="172"/>
    </location>
</feature>
<dbReference type="InterPro" id="IPR008984">
    <property type="entry name" value="SMAD_FHA_dom_sf"/>
</dbReference>
<evidence type="ECO:0000256" key="7">
    <source>
        <dbReference type="SAM" id="MobiDB-lite"/>
    </source>
</evidence>
<evidence type="ECO:0000259" key="9">
    <source>
        <dbReference type="PROSITE" id="PS50039"/>
    </source>
</evidence>
<dbReference type="Proteomes" id="UP000748531">
    <property type="component" value="Unassembled WGS sequence"/>
</dbReference>
<dbReference type="Pfam" id="PF00498">
    <property type="entry name" value="FHA"/>
    <property type="match status" value="1"/>
</dbReference>
<dbReference type="GO" id="GO:0045893">
    <property type="term" value="P:positive regulation of DNA-templated transcription"/>
    <property type="evidence" value="ECO:0007669"/>
    <property type="project" value="UniProtKB-ARBA"/>
</dbReference>
<keyword evidence="4" id="KW-0804">Transcription</keyword>
<dbReference type="SMART" id="SM00240">
    <property type="entry name" value="FHA"/>
    <property type="match status" value="1"/>
</dbReference>
<evidence type="ECO:0000256" key="2">
    <source>
        <dbReference type="ARBA" id="ARBA00023015"/>
    </source>
</evidence>
<evidence type="ECO:0000256" key="3">
    <source>
        <dbReference type="ARBA" id="ARBA00023125"/>
    </source>
</evidence>
<sequence>MPPPFAVLKLADRDEYKMIKTHIVIGRGTPTTPVDIDVGPSSFVSRQHLEVIWKANILQLKCNGKNGILVDGCFRPNDFHAHSLPSKCILRFPSTPICIHLEQYGRKSRKRRLTTRPRRAALLHDKYVSDSTDSDESISDDDASSVTSKQCRLTSPVTDLDRQTSDNAERVPQDSIPLTQVSQSRTRRKQALVHSSTYSAIPNDESTKLPCNNQPTMVIGTDAEKTPVSLSTGGTVSALLSPTVVDGPPSSEPVPDPITQLAKPVINNGQFVIATLPGFCQSSALSAVIRLADVASLERGDKNHKPPYSYAQLIAQAIANQPERQLTLSGIYDYISRNYPYYHPQDKGWQNSVRHNLSLNRHFIKIPRSQDDHGKGCFWRIDPVFEQKLLTLAFRKRRSRGCDSLFLSSPTMPNAIHLPYASRPITDGSGITTLLKLNSIPTSLNVSGVVNPSRHLQSSFLIASDHMFPLKKIQCNVSVTATSATVAQCDPVNSTARVISSPGINRTQPKRVIFCYQKTSSANVIDSTSQSAQIV</sequence>
<dbReference type="EMBL" id="LUCH01017237">
    <property type="protein sequence ID" value="KAF5395188.1"/>
    <property type="molecule type" value="Genomic_DNA"/>
</dbReference>
<dbReference type="PROSITE" id="PS00658">
    <property type="entry name" value="FORK_HEAD_2"/>
    <property type="match status" value="1"/>
</dbReference>
<gene>
    <name evidence="10" type="ORF">PHET_06331</name>
</gene>
<dbReference type="GO" id="GO:0006357">
    <property type="term" value="P:regulation of transcription by RNA polymerase II"/>
    <property type="evidence" value="ECO:0007669"/>
    <property type="project" value="UniProtKB-ARBA"/>
</dbReference>
<dbReference type="Gene3D" id="1.10.10.10">
    <property type="entry name" value="Winged helix-like DNA-binding domain superfamily/Winged helix DNA-binding domain"/>
    <property type="match status" value="1"/>
</dbReference>
<dbReference type="SUPFAM" id="SSF46785">
    <property type="entry name" value="Winged helix' DNA-binding domain"/>
    <property type="match status" value="1"/>
</dbReference>
<feature type="domain" description="Fork-head" evidence="9">
    <location>
        <begin position="305"/>
        <end position="400"/>
    </location>
</feature>
<dbReference type="PROSITE" id="PS50006">
    <property type="entry name" value="FHA_DOMAIN"/>
    <property type="match status" value="1"/>
</dbReference>
<feature type="domain" description="FHA" evidence="8">
    <location>
        <begin position="23"/>
        <end position="75"/>
    </location>
</feature>
<proteinExistence type="predicted"/>
<evidence type="ECO:0000313" key="11">
    <source>
        <dbReference type="Proteomes" id="UP000748531"/>
    </source>
</evidence>
<evidence type="ECO:0000313" key="10">
    <source>
        <dbReference type="EMBL" id="KAF5395188.1"/>
    </source>
</evidence>
<dbReference type="InterPro" id="IPR030456">
    <property type="entry name" value="TF_fork_head_CS_2"/>
</dbReference>
<dbReference type="PROSITE" id="PS50039">
    <property type="entry name" value="FORK_HEAD_3"/>
    <property type="match status" value="1"/>
</dbReference>